<evidence type="ECO:0000313" key="1">
    <source>
        <dbReference type="EMBL" id="KKM15090.1"/>
    </source>
</evidence>
<gene>
    <name evidence="1" type="ORF">LCGC14_1699500</name>
</gene>
<sequence length="124" mass="14122">MYKCIGCDSQIPWDGQGLFCYTCPCGATIFYNEETGQITMPGSVLIGLSIGRTTPHLGDLVGQSDYTSPLKERLIAELRERGFIWMEECEQCQKDGTLKRKQEREDYWTLQEAERIIALGKFSK</sequence>
<proteinExistence type="predicted"/>
<dbReference type="EMBL" id="LAZR01014991">
    <property type="protein sequence ID" value="KKM15090.1"/>
    <property type="molecule type" value="Genomic_DNA"/>
</dbReference>
<name>A0A0F9KIF9_9ZZZZ</name>
<organism evidence="1">
    <name type="scientific">marine sediment metagenome</name>
    <dbReference type="NCBI Taxonomy" id="412755"/>
    <lineage>
        <taxon>unclassified sequences</taxon>
        <taxon>metagenomes</taxon>
        <taxon>ecological metagenomes</taxon>
    </lineage>
</organism>
<dbReference type="AlphaFoldDB" id="A0A0F9KIF9"/>
<comment type="caution">
    <text evidence="1">The sequence shown here is derived from an EMBL/GenBank/DDBJ whole genome shotgun (WGS) entry which is preliminary data.</text>
</comment>
<protein>
    <submittedName>
        <fullName evidence="1">Uncharacterized protein</fullName>
    </submittedName>
</protein>
<accession>A0A0F9KIF9</accession>
<reference evidence="1" key="1">
    <citation type="journal article" date="2015" name="Nature">
        <title>Complex archaea that bridge the gap between prokaryotes and eukaryotes.</title>
        <authorList>
            <person name="Spang A."/>
            <person name="Saw J.H."/>
            <person name="Jorgensen S.L."/>
            <person name="Zaremba-Niedzwiedzka K."/>
            <person name="Martijn J."/>
            <person name="Lind A.E."/>
            <person name="van Eijk R."/>
            <person name="Schleper C."/>
            <person name="Guy L."/>
            <person name="Ettema T.J."/>
        </authorList>
    </citation>
    <scope>NUCLEOTIDE SEQUENCE</scope>
</reference>